<evidence type="ECO:0000256" key="3">
    <source>
        <dbReference type="ARBA" id="ARBA00022840"/>
    </source>
</evidence>
<dbReference type="Gene3D" id="3.30.1490.20">
    <property type="entry name" value="ATP-grasp fold, A domain"/>
    <property type="match status" value="1"/>
</dbReference>
<evidence type="ECO:0000256" key="5">
    <source>
        <dbReference type="SAM" id="Phobius"/>
    </source>
</evidence>
<gene>
    <name evidence="7" type="primary">LOC101857761</name>
</gene>
<dbReference type="Proteomes" id="UP000694888">
    <property type="component" value="Unplaced"/>
</dbReference>
<keyword evidence="6" id="KW-1185">Reference proteome</keyword>
<dbReference type="Gene3D" id="3.30.470.20">
    <property type="entry name" value="ATP-grasp fold, B domain"/>
    <property type="match status" value="1"/>
</dbReference>
<keyword evidence="5" id="KW-0812">Transmembrane</keyword>
<feature type="non-terminal residue" evidence="7">
    <location>
        <position position="1"/>
    </location>
</feature>
<feature type="compositionally biased region" description="Low complexity" evidence="4">
    <location>
        <begin position="313"/>
        <end position="337"/>
    </location>
</feature>
<dbReference type="PROSITE" id="PS51221">
    <property type="entry name" value="TTL"/>
    <property type="match status" value="1"/>
</dbReference>
<dbReference type="PANTHER" id="PTHR12241:SF154">
    <property type="entry name" value="TUBULIN POLYGLUTAMYLASE TTLL11"/>
    <property type="match status" value="1"/>
</dbReference>
<keyword evidence="2" id="KW-0547">Nucleotide-binding</keyword>
<organism evidence="6 7">
    <name type="scientific">Aplysia californica</name>
    <name type="common">California sea hare</name>
    <dbReference type="NCBI Taxonomy" id="6500"/>
    <lineage>
        <taxon>Eukaryota</taxon>
        <taxon>Metazoa</taxon>
        <taxon>Spiralia</taxon>
        <taxon>Lophotrochozoa</taxon>
        <taxon>Mollusca</taxon>
        <taxon>Gastropoda</taxon>
        <taxon>Heterobranchia</taxon>
        <taxon>Euthyneura</taxon>
        <taxon>Tectipleura</taxon>
        <taxon>Aplysiida</taxon>
        <taxon>Aplysioidea</taxon>
        <taxon>Aplysiidae</taxon>
        <taxon>Aplysia</taxon>
    </lineage>
</organism>
<protein>
    <submittedName>
        <fullName evidence="7">Uncharacterized protein LOC101857761</fullName>
    </submittedName>
</protein>
<dbReference type="InterPro" id="IPR013815">
    <property type="entry name" value="ATP_grasp_subdomain_1"/>
</dbReference>
<feature type="transmembrane region" description="Helical" evidence="5">
    <location>
        <begin position="622"/>
        <end position="647"/>
    </location>
</feature>
<reference evidence="7" key="1">
    <citation type="submission" date="2025-08" db="UniProtKB">
        <authorList>
            <consortium name="RefSeq"/>
        </authorList>
    </citation>
    <scope>IDENTIFICATION</scope>
</reference>
<keyword evidence="5" id="KW-0472">Membrane</keyword>
<dbReference type="InterPro" id="IPR004344">
    <property type="entry name" value="TTL/TTLL_fam"/>
</dbReference>
<proteinExistence type="predicted"/>
<accession>A0ABM1W3X9</accession>
<keyword evidence="5" id="KW-1133">Transmembrane helix</keyword>
<dbReference type="Pfam" id="PF03133">
    <property type="entry name" value="TTL"/>
    <property type="match status" value="2"/>
</dbReference>
<feature type="region of interest" description="Disordered" evidence="4">
    <location>
        <begin position="1"/>
        <end position="23"/>
    </location>
</feature>
<evidence type="ECO:0000256" key="1">
    <source>
        <dbReference type="ARBA" id="ARBA00022598"/>
    </source>
</evidence>
<name>A0ABM1W3X9_APLCA</name>
<evidence type="ECO:0000256" key="4">
    <source>
        <dbReference type="SAM" id="MobiDB-lite"/>
    </source>
</evidence>
<dbReference type="SUPFAM" id="SSF56059">
    <property type="entry name" value="Glutathione synthetase ATP-binding domain-like"/>
    <property type="match status" value="1"/>
</dbReference>
<feature type="compositionally biased region" description="Basic residues" evidence="4">
    <location>
        <begin position="203"/>
        <end position="216"/>
    </location>
</feature>
<dbReference type="RefSeq" id="XP_035829372.1">
    <property type="nucleotide sequence ID" value="XM_035973479.1"/>
</dbReference>
<dbReference type="PANTHER" id="PTHR12241">
    <property type="entry name" value="TUBULIN POLYGLUTAMYLASE"/>
    <property type="match status" value="1"/>
</dbReference>
<evidence type="ECO:0000313" key="6">
    <source>
        <dbReference type="Proteomes" id="UP000694888"/>
    </source>
</evidence>
<evidence type="ECO:0000313" key="7">
    <source>
        <dbReference type="RefSeq" id="XP_035829372.1"/>
    </source>
</evidence>
<sequence>SPPPPPSPQARTLQEKKSKQKPVYIVKPSEGSQGDGIYLLRDPQQYAHANGRSHVVQEYMNNVLLIDKWVLDEDEGSKRKMTAVFRQMARLGYDTELVWQKIERLVSKTLIAVAGELKVELQAAVPPGKPGPACFQVLGFDVLLLKNLDPVLLEVNSNPSMSITEEHESPTGGVEYLISAKDEDVKRKLIRDTLILVAPKNKYTRKRRRHRRRRRPRYADEDMDVDSPDPNNPHHRRHRRRERDISIKYMDVEDERGEKSRSIFDEADYLPKKFVRNETCRVFIEGEGEVFFTEEGPSNPKYFGDFKKGEGNGSSNNSNNNNNSNNSDEKNGSSNKKSNQRNSDAPMDTSDRLPSVFLKAGDKPGDLMADGQLEDSENSPPRPVPFDLSLLDSSDEEEEEEESCLKEIFPAVYAESLDKQRIVERLADIFITCLGVKGCLRLGPTMFRLFARKCRLNRKGITNAAIDILYIDMQRRWEYMNPDRTSGLNFFAFVSGCVKIATTTFFGKTRSEQLVNFEEHCSRYSRLPSDLEEEAALRASKQQHRHGGFQRFSGSDPLRLPPAEVKARQKSATDWPYLLEESYEDRSFPQPHRQHKNIFHLLQSVRKHECTLRIKDPLFKHMLYNFFLLFCFLALPAPLGLCFLGFVSACYEIARRKFFAPEKHSMLQSLVSYCEENIKQQSLHGVFPPPKPLERRERHRTSLALFPRSNIASLGEESIKKLFDSPTRRQCSFLADVTSVMRDRQQRTYLPRTFTQAGVFEDDE</sequence>
<keyword evidence="3" id="KW-0067">ATP-binding</keyword>
<dbReference type="GeneID" id="101857761"/>
<feature type="region of interest" description="Disordered" evidence="4">
    <location>
        <begin position="203"/>
        <end position="243"/>
    </location>
</feature>
<evidence type="ECO:0000256" key="2">
    <source>
        <dbReference type="ARBA" id="ARBA00022741"/>
    </source>
</evidence>
<feature type="region of interest" description="Disordered" evidence="4">
    <location>
        <begin position="293"/>
        <end position="397"/>
    </location>
</feature>
<keyword evidence="1" id="KW-0436">Ligase</keyword>